<evidence type="ECO:0000259" key="7">
    <source>
        <dbReference type="PROSITE" id="PS50045"/>
    </source>
</evidence>
<dbReference type="InterPro" id="IPR025662">
    <property type="entry name" value="Sigma_54_int_dom_ATP-bd_1"/>
</dbReference>
<accession>A0A7L6ASV3</accession>
<name>A0A7L6ASV3_9GAMM</name>
<dbReference type="PROSITE" id="PS00676">
    <property type="entry name" value="SIGMA54_INTERACT_2"/>
    <property type="match status" value="1"/>
</dbReference>
<dbReference type="InterPro" id="IPR009057">
    <property type="entry name" value="Homeodomain-like_sf"/>
</dbReference>
<dbReference type="KEGG" id="this:HZT40_12145"/>
<dbReference type="PANTHER" id="PTHR32071:SF119">
    <property type="entry name" value="SIGMA L-DEPENDENT TRANSCRIPTIONAL REGULATOR YPLP-RELATED"/>
    <property type="match status" value="1"/>
</dbReference>
<dbReference type="Gene3D" id="3.40.50.300">
    <property type="entry name" value="P-loop containing nucleotide triphosphate hydrolases"/>
    <property type="match status" value="1"/>
</dbReference>
<dbReference type="EMBL" id="CP059265">
    <property type="protein sequence ID" value="QLQ32212.1"/>
    <property type="molecule type" value="Genomic_DNA"/>
</dbReference>
<evidence type="ECO:0000256" key="1">
    <source>
        <dbReference type="ARBA" id="ARBA00022741"/>
    </source>
</evidence>
<dbReference type="InterPro" id="IPR027417">
    <property type="entry name" value="P-loop_NTPase"/>
</dbReference>
<evidence type="ECO:0000256" key="3">
    <source>
        <dbReference type="ARBA" id="ARBA00023015"/>
    </source>
</evidence>
<dbReference type="GO" id="GO:0000160">
    <property type="term" value="P:phosphorelay signal transduction system"/>
    <property type="evidence" value="ECO:0007669"/>
    <property type="project" value="InterPro"/>
</dbReference>
<dbReference type="PROSITE" id="PS50110">
    <property type="entry name" value="RESPONSE_REGULATORY"/>
    <property type="match status" value="1"/>
</dbReference>
<evidence type="ECO:0000256" key="5">
    <source>
        <dbReference type="ARBA" id="ARBA00023163"/>
    </source>
</evidence>
<feature type="modified residue" description="4-aspartylphosphate" evidence="6">
    <location>
        <position position="52"/>
    </location>
</feature>
<dbReference type="SUPFAM" id="SSF46689">
    <property type="entry name" value="Homeodomain-like"/>
    <property type="match status" value="1"/>
</dbReference>
<dbReference type="InterPro" id="IPR058031">
    <property type="entry name" value="AAA_lid_NorR"/>
</dbReference>
<evidence type="ECO:0000256" key="2">
    <source>
        <dbReference type="ARBA" id="ARBA00022840"/>
    </source>
</evidence>
<keyword evidence="4" id="KW-0238">DNA-binding</keyword>
<dbReference type="SUPFAM" id="SSF52172">
    <property type="entry name" value="CheY-like"/>
    <property type="match status" value="1"/>
</dbReference>
<keyword evidence="3" id="KW-0805">Transcription regulation</keyword>
<dbReference type="InterPro" id="IPR002197">
    <property type="entry name" value="HTH_Fis"/>
</dbReference>
<evidence type="ECO:0000256" key="6">
    <source>
        <dbReference type="PROSITE-ProRule" id="PRU00169"/>
    </source>
</evidence>
<keyword evidence="6" id="KW-0597">Phosphoprotein</keyword>
<gene>
    <name evidence="9" type="ORF">HZT40_12145</name>
</gene>
<dbReference type="InterPro" id="IPR025944">
    <property type="entry name" value="Sigma_54_int_dom_CS"/>
</dbReference>
<dbReference type="SMART" id="SM00448">
    <property type="entry name" value="REC"/>
    <property type="match status" value="1"/>
</dbReference>
<sequence>MNPRILIVDDEAVAVKNLAYALRKNGYDVTTRESPGGLEALQHQPFDVILTDLRMERVDGMAILKRALETDPDMPVVLITAHGSLDSAVEAMKAGAFHYIAKPFRLDEVRSIVAKALELAQLKRENRRLRFQVSSGLHTDAGLVTQNPAMNHLLMTARQIAATDTTVLVSGESGTGKELLARYIHAHSKRGQGSFIGINCGALQEDLLANELFGHEKGAYTGATGDRAGLIEAANGGTLFLDEIGEMSLAMQVKLLRVVQEREVQRLGAQTATPVDVRLITATHRDLRAEVAAGRFRQDLYFRLDVVGLRLPPLAARREDIPLLAFYFLRKHSLRMGRDVDNIEPDAVSLLLAYPYPGNVRELENLIERGVALARGKTLTVAELPATLAEHGVHAMPEAADNLPTLAQREEDYIRHVLERSDGNRTRAAQILGIDRVSLWRKLKKYGLEAGEES</sequence>
<dbReference type="AlphaFoldDB" id="A0A7L6ASV3"/>
<dbReference type="PRINTS" id="PR01590">
    <property type="entry name" value="HTHFIS"/>
</dbReference>
<dbReference type="InterPro" id="IPR001789">
    <property type="entry name" value="Sig_transdc_resp-reg_receiver"/>
</dbReference>
<organism evidence="9 10">
    <name type="scientific">Candidatus Thiothrix singaporensis</name>
    <dbReference type="NCBI Taxonomy" id="2799669"/>
    <lineage>
        <taxon>Bacteria</taxon>
        <taxon>Pseudomonadati</taxon>
        <taxon>Pseudomonadota</taxon>
        <taxon>Gammaproteobacteria</taxon>
        <taxon>Thiotrichales</taxon>
        <taxon>Thiotrichaceae</taxon>
        <taxon>Thiothrix</taxon>
    </lineage>
</organism>
<dbReference type="SMART" id="SM00382">
    <property type="entry name" value="AAA"/>
    <property type="match status" value="1"/>
</dbReference>
<dbReference type="FunFam" id="3.40.50.300:FF:000006">
    <property type="entry name" value="DNA-binding transcriptional regulator NtrC"/>
    <property type="match status" value="1"/>
</dbReference>
<dbReference type="PANTHER" id="PTHR32071">
    <property type="entry name" value="TRANSCRIPTIONAL REGULATORY PROTEIN"/>
    <property type="match status" value="1"/>
</dbReference>
<evidence type="ECO:0000313" key="10">
    <source>
        <dbReference type="Proteomes" id="UP000510621"/>
    </source>
</evidence>
<dbReference type="PROSITE" id="PS00675">
    <property type="entry name" value="SIGMA54_INTERACT_1"/>
    <property type="match status" value="1"/>
</dbReference>
<protein>
    <submittedName>
        <fullName evidence="9">Sigma-54-dependent Fis family transcriptional regulator</fullName>
    </submittedName>
</protein>
<dbReference type="InterPro" id="IPR003593">
    <property type="entry name" value="AAA+_ATPase"/>
</dbReference>
<dbReference type="GO" id="GO:0005524">
    <property type="term" value="F:ATP binding"/>
    <property type="evidence" value="ECO:0007669"/>
    <property type="project" value="UniProtKB-KW"/>
</dbReference>
<dbReference type="Pfam" id="PF00158">
    <property type="entry name" value="Sigma54_activat"/>
    <property type="match status" value="1"/>
</dbReference>
<dbReference type="Gene3D" id="3.40.50.2300">
    <property type="match status" value="1"/>
</dbReference>
<reference evidence="9" key="1">
    <citation type="submission" date="2020-06" db="EMBL/GenBank/DDBJ databases">
        <title>Analysis procedures for assessing recovery of high quality, complete, closed genomes from Nanopore long read metagenome sequencing.</title>
        <authorList>
            <person name="Bessarab I."/>
            <person name="Arumugam K."/>
            <person name="Haryono M."/>
            <person name="Liu X."/>
            <person name="Roy S."/>
            <person name="Zuniga-Montanez R.E."/>
            <person name="Qiu G."/>
            <person name="Drautz-Moses D.I."/>
            <person name="Law Y.Y."/>
            <person name="Wuertz S."/>
            <person name="Lauro F.M."/>
            <person name="Huson D.H."/>
            <person name="Williams R.B."/>
        </authorList>
    </citation>
    <scope>NUCLEOTIDE SEQUENCE [LARGE SCALE GENOMIC DNA]</scope>
    <source>
        <strain evidence="9">SSD2</strain>
    </source>
</reference>
<dbReference type="Pfam" id="PF02954">
    <property type="entry name" value="HTH_8"/>
    <property type="match status" value="1"/>
</dbReference>
<keyword evidence="2" id="KW-0067">ATP-binding</keyword>
<dbReference type="Gene3D" id="1.10.10.60">
    <property type="entry name" value="Homeodomain-like"/>
    <property type="match status" value="1"/>
</dbReference>
<dbReference type="GO" id="GO:0006355">
    <property type="term" value="P:regulation of DNA-templated transcription"/>
    <property type="evidence" value="ECO:0007669"/>
    <property type="project" value="InterPro"/>
</dbReference>
<dbReference type="PROSITE" id="PS00688">
    <property type="entry name" value="SIGMA54_INTERACT_3"/>
    <property type="match status" value="1"/>
</dbReference>
<dbReference type="InterPro" id="IPR011006">
    <property type="entry name" value="CheY-like_superfamily"/>
</dbReference>
<dbReference type="CDD" id="cd00009">
    <property type="entry name" value="AAA"/>
    <property type="match status" value="1"/>
</dbReference>
<keyword evidence="5" id="KW-0804">Transcription</keyword>
<dbReference type="Pfam" id="PF25601">
    <property type="entry name" value="AAA_lid_14"/>
    <property type="match status" value="1"/>
</dbReference>
<evidence type="ECO:0000313" key="9">
    <source>
        <dbReference type="EMBL" id="QLQ32212.1"/>
    </source>
</evidence>
<dbReference type="InterPro" id="IPR002078">
    <property type="entry name" value="Sigma_54_int"/>
</dbReference>
<proteinExistence type="predicted"/>
<evidence type="ECO:0000259" key="8">
    <source>
        <dbReference type="PROSITE" id="PS50110"/>
    </source>
</evidence>
<keyword evidence="10" id="KW-1185">Reference proteome</keyword>
<feature type="domain" description="Sigma-54 factor interaction" evidence="7">
    <location>
        <begin position="143"/>
        <end position="372"/>
    </location>
</feature>
<dbReference type="Gene3D" id="1.10.8.60">
    <property type="match status" value="1"/>
</dbReference>
<feature type="domain" description="Response regulatory" evidence="8">
    <location>
        <begin position="4"/>
        <end position="117"/>
    </location>
</feature>
<dbReference type="SUPFAM" id="SSF52540">
    <property type="entry name" value="P-loop containing nucleoside triphosphate hydrolases"/>
    <property type="match status" value="1"/>
</dbReference>
<dbReference type="GO" id="GO:0043565">
    <property type="term" value="F:sequence-specific DNA binding"/>
    <property type="evidence" value="ECO:0007669"/>
    <property type="project" value="InterPro"/>
</dbReference>
<keyword evidence="1" id="KW-0547">Nucleotide-binding</keyword>
<dbReference type="Pfam" id="PF00072">
    <property type="entry name" value="Response_reg"/>
    <property type="match status" value="1"/>
</dbReference>
<dbReference type="Proteomes" id="UP000510621">
    <property type="component" value="Chromosome"/>
</dbReference>
<evidence type="ECO:0000256" key="4">
    <source>
        <dbReference type="ARBA" id="ARBA00023125"/>
    </source>
</evidence>
<dbReference type="InterPro" id="IPR025943">
    <property type="entry name" value="Sigma_54_int_dom_ATP-bd_2"/>
</dbReference>
<dbReference type="PROSITE" id="PS50045">
    <property type="entry name" value="SIGMA54_INTERACT_4"/>
    <property type="match status" value="1"/>
</dbReference>